<proteinExistence type="predicted"/>
<dbReference type="Proteomes" id="UP000653343">
    <property type="component" value="Unassembled WGS sequence"/>
</dbReference>
<evidence type="ECO:0000313" key="2">
    <source>
        <dbReference type="Proteomes" id="UP000653343"/>
    </source>
</evidence>
<comment type="caution">
    <text evidence="1">The sequence shown here is derived from an EMBL/GenBank/DDBJ whole genome shotgun (WGS) entry which is preliminary data.</text>
</comment>
<gene>
    <name evidence="1" type="ORF">GCM10010946_01760</name>
</gene>
<reference evidence="2" key="1">
    <citation type="journal article" date="2019" name="Int. J. Syst. Evol. Microbiol.">
        <title>The Global Catalogue of Microorganisms (GCM) 10K type strain sequencing project: providing services to taxonomists for standard genome sequencing and annotation.</title>
        <authorList>
            <consortium name="The Broad Institute Genomics Platform"/>
            <consortium name="The Broad Institute Genome Sequencing Center for Infectious Disease"/>
            <person name="Wu L."/>
            <person name="Ma J."/>
        </authorList>
    </citation>
    <scope>NUCLEOTIDE SEQUENCE [LARGE SCALE GENOMIC DNA]</scope>
    <source>
        <strain evidence="2">KCTC 23917</strain>
    </source>
</reference>
<organism evidence="1 2">
    <name type="scientific">Undibacterium squillarum</name>
    <dbReference type="NCBI Taxonomy" id="1131567"/>
    <lineage>
        <taxon>Bacteria</taxon>
        <taxon>Pseudomonadati</taxon>
        <taxon>Pseudomonadota</taxon>
        <taxon>Betaproteobacteria</taxon>
        <taxon>Burkholderiales</taxon>
        <taxon>Oxalobacteraceae</taxon>
        <taxon>Undibacterium</taxon>
    </lineage>
</organism>
<accession>A0ABQ2XSB2</accession>
<evidence type="ECO:0000313" key="1">
    <source>
        <dbReference type="EMBL" id="GGX28626.1"/>
    </source>
</evidence>
<keyword evidence="2" id="KW-1185">Reference proteome</keyword>
<dbReference type="EMBL" id="BMYU01000001">
    <property type="protein sequence ID" value="GGX28626.1"/>
    <property type="molecule type" value="Genomic_DNA"/>
</dbReference>
<protein>
    <submittedName>
        <fullName evidence="1">Uncharacterized protein</fullName>
    </submittedName>
</protein>
<name>A0ABQ2XSB2_9BURK</name>
<dbReference type="RefSeq" id="WP_229792961.1">
    <property type="nucleotide sequence ID" value="NZ_BMYU01000001.1"/>
</dbReference>
<sequence>MNTSIYMSRDKARSLMVRVNAKGEHLLGQLLWGNVYLASDVHELLSLATDISQSPRVEDWGFYDSVGVCFDKDTVILDHVIEACGEFSLPLTTFIEVLKKWVAFLENEAVSEEEFFIELDV</sequence>